<feature type="domain" description="NAD(P)-binding" evidence="1">
    <location>
        <begin position="8"/>
        <end position="200"/>
    </location>
</feature>
<keyword evidence="3" id="KW-1185">Reference proteome</keyword>
<proteinExistence type="predicted"/>
<dbReference type="Gene3D" id="3.40.50.720">
    <property type="entry name" value="NAD(P)-binding Rossmann-like Domain"/>
    <property type="match status" value="1"/>
</dbReference>
<name>A0A7Y9ZBC5_9MICO</name>
<dbReference type="SUPFAM" id="SSF51735">
    <property type="entry name" value="NAD(P)-binding Rossmann-fold domains"/>
    <property type="match status" value="1"/>
</dbReference>
<protein>
    <recommendedName>
        <fullName evidence="1">NAD(P)-binding domain-containing protein</fullName>
    </recommendedName>
</protein>
<dbReference type="GO" id="GO:0016646">
    <property type="term" value="F:oxidoreductase activity, acting on the CH-NH group of donors, NAD or NADP as acceptor"/>
    <property type="evidence" value="ECO:0007669"/>
    <property type="project" value="TreeGrafter"/>
</dbReference>
<sequence>MSRITVIGGTGYAGAAIVAEAVRRGHQVTAISRTAPTEPIAGVTYIQGSIMNVDVRARAFDGAYAVVTATAPRGAMADQQLELSEALASRAGASGVRLIVVGGYSSLRPAPGKPRFIEGFVPSQYLQEAKVGHAVLEILMAEPFALDWTFVSPAQTFGAFAPGPATGKYRLGGEVAILDKNGKSYVSAPDFAMAVVDIVDAAGHRREHVSVVG</sequence>
<dbReference type="Pfam" id="PF13460">
    <property type="entry name" value="NAD_binding_10"/>
    <property type="match status" value="1"/>
</dbReference>
<dbReference type="OrthoDB" id="3191258at2"/>
<dbReference type="AlphaFoldDB" id="A0A7Y9ZBC5"/>
<dbReference type="InterPro" id="IPR051606">
    <property type="entry name" value="Polyketide_Oxido-like"/>
</dbReference>
<accession>A0A7Y9ZBC5</accession>
<evidence type="ECO:0000259" key="1">
    <source>
        <dbReference type="Pfam" id="PF13460"/>
    </source>
</evidence>
<organism evidence="2 3">
    <name type="scientific">Demequina lutea</name>
    <dbReference type="NCBI Taxonomy" id="431489"/>
    <lineage>
        <taxon>Bacteria</taxon>
        <taxon>Bacillati</taxon>
        <taxon>Actinomycetota</taxon>
        <taxon>Actinomycetes</taxon>
        <taxon>Micrococcales</taxon>
        <taxon>Demequinaceae</taxon>
        <taxon>Demequina</taxon>
    </lineage>
</organism>
<dbReference type="InterPro" id="IPR036291">
    <property type="entry name" value="NAD(P)-bd_dom_sf"/>
</dbReference>
<dbReference type="RefSeq" id="WP_062074804.1">
    <property type="nucleotide sequence ID" value="NZ_BBRC01000004.1"/>
</dbReference>
<dbReference type="PANTHER" id="PTHR43355">
    <property type="entry name" value="FLAVIN REDUCTASE (NADPH)"/>
    <property type="match status" value="1"/>
</dbReference>
<gene>
    <name evidence="2" type="ORF">BKA03_000330</name>
</gene>
<dbReference type="Proteomes" id="UP000547973">
    <property type="component" value="Unassembled WGS sequence"/>
</dbReference>
<evidence type="ECO:0000313" key="2">
    <source>
        <dbReference type="EMBL" id="NYI40211.1"/>
    </source>
</evidence>
<comment type="caution">
    <text evidence="2">The sequence shown here is derived from an EMBL/GenBank/DDBJ whole genome shotgun (WGS) entry which is preliminary data.</text>
</comment>
<dbReference type="EMBL" id="JACBZO010000001">
    <property type="protein sequence ID" value="NYI40211.1"/>
    <property type="molecule type" value="Genomic_DNA"/>
</dbReference>
<reference evidence="2 3" key="1">
    <citation type="submission" date="2020-07" db="EMBL/GenBank/DDBJ databases">
        <title>Sequencing the genomes of 1000 actinobacteria strains.</title>
        <authorList>
            <person name="Klenk H.-P."/>
        </authorList>
    </citation>
    <scope>NUCLEOTIDE SEQUENCE [LARGE SCALE GENOMIC DNA]</scope>
    <source>
        <strain evidence="2 3">DSM 19970</strain>
    </source>
</reference>
<dbReference type="InterPro" id="IPR016040">
    <property type="entry name" value="NAD(P)-bd_dom"/>
</dbReference>
<dbReference type="PANTHER" id="PTHR43355:SF2">
    <property type="entry name" value="FLAVIN REDUCTASE (NADPH)"/>
    <property type="match status" value="1"/>
</dbReference>
<evidence type="ECO:0000313" key="3">
    <source>
        <dbReference type="Proteomes" id="UP000547973"/>
    </source>
</evidence>